<dbReference type="PROSITE" id="PS51257">
    <property type="entry name" value="PROKAR_LIPOPROTEIN"/>
    <property type="match status" value="1"/>
</dbReference>
<evidence type="ECO:0000256" key="1">
    <source>
        <dbReference type="SAM" id="MobiDB-lite"/>
    </source>
</evidence>
<feature type="chain" id="PRO_5007807288" description="Lipoprotein" evidence="2">
    <location>
        <begin position="19"/>
        <end position="173"/>
    </location>
</feature>
<dbReference type="STRING" id="1538553.JT25_000665"/>
<dbReference type="OrthoDB" id="9887612at2"/>
<evidence type="ECO:0008006" key="5">
    <source>
        <dbReference type="Google" id="ProtNLM"/>
    </source>
</evidence>
<dbReference type="EMBL" id="CP014476">
    <property type="protein sequence ID" value="AMK75008.1"/>
    <property type="molecule type" value="Genomic_DNA"/>
</dbReference>
<keyword evidence="4" id="KW-1185">Reference proteome</keyword>
<organism evidence="3 4">
    <name type="scientific">Methylomonas denitrificans</name>
    <dbReference type="NCBI Taxonomy" id="1538553"/>
    <lineage>
        <taxon>Bacteria</taxon>
        <taxon>Pseudomonadati</taxon>
        <taxon>Pseudomonadota</taxon>
        <taxon>Gammaproteobacteria</taxon>
        <taxon>Methylococcales</taxon>
        <taxon>Methylococcaceae</taxon>
        <taxon>Methylomonas</taxon>
    </lineage>
</organism>
<dbReference type="KEGG" id="mdn:JT25_000665"/>
<gene>
    <name evidence="3" type="ORF">JT25_000665</name>
</gene>
<reference evidence="3 4" key="1">
    <citation type="journal article" date="2015" name="Environ. Microbiol.">
        <title>Methane oxidation coupled to nitrate reduction under hypoxia by the Gammaproteobacterium Methylomonas denitrificans, sp. nov. type strain FJG1.</title>
        <authorList>
            <person name="Kits K.D."/>
            <person name="Klotz M.G."/>
            <person name="Stein L.Y."/>
        </authorList>
    </citation>
    <scope>NUCLEOTIDE SEQUENCE [LARGE SCALE GENOMIC DNA]</scope>
    <source>
        <strain evidence="3 4">FJG1</strain>
    </source>
</reference>
<name>A0A140E3N4_9GAMM</name>
<evidence type="ECO:0000313" key="3">
    <source>
        <dbReference type="EMBL" id="AMK75008.1"/>
    </source>
</evidence>
<protein>
    <recommendedName>
        <fullName evidence="5">Lipoprotein</fullName>
    </recommendedName>
</protein>
<evidence type="ECO:0000256" key="2">
    <source>
        <dbReference type="SAM" id="SignalP"/>
    </source>
</evidence>
<feature type="signal peptide" evidence="2">
    <location>
        <begin position="1"/>
        <end position="18"/>
    </location>
</feature>
<dbReference type="RefSeq" id="WP_036279513.1">
    <property type="nucleotide sequence ID" value="NZ_CP014476.1"/>
</dbReference>
<accession>A0A140E3N4</accession>
<keyword evidence="2" id="KW-0732">Signal</keyword>
<proteinExistence type="predicted"/>
<sequence length="173" mass="18639">MKKMQAATILLMSTLIIACDKKSEHTPPVKQSSAVPTLLKQTAILAEGINFKTNQSVVIDSLTGKEVKPCSKAATPGKEGAASKDARQSNQKTGPVTGDCQSQILSVDEAVLNAMKITGPVDGVILKNNKEVKAKFFVSVKAVFEGSYCNTFYLNGDQYEICYTQEEIDAAFQ</sequence>
<feature type="region of interest" description="Disordered" evidence="1">
    <location>
        <begin position="70"/>
        <end position="97"/>
    </location>
</feature>
<feature type="compositionally biased region" description="Polar residues" evidence="1">
    <location>
        <begin position="88"/>
        <end position="97"/>
    </location>
</feature>
<evidence type="ECO:0000313" key="4">
    <source>
        <dbReference type="Proteomes" id="UP000030512"/>
    </source>
</evidence>
<dbReference type="Proteomes" id="UP000030512">
    <property type="component" value="Chromosome"/>
</dbReference>
<dbReference type="AlphaFoldDB" id="A0A140E3N4"/>